<dbReference type="RefSeq" id="WP_161353361.1">
    <property type="nucleotide sequence ID" value="NZ_WTUX01000021.1"/>
</dbReference>
<evidence type="ECO:0000313" key="3">
    <source>
        <dbReference type="Proteomes" id="UP000467322"/>
    </source>
</evidence>
<organism evidence="2 3">
    <name type="scientific">Maritimibacter harenae</name>
    <dbReference type="NCBI Taxonomy" id="2606218"/>
    <lineage>
        <taxon>Bacteria</taxon>
        <taxon>Pseudomonadati</taxon>
        <taxon>Pseudomonadota</taxon>
        <taxon>Alphaproteobacteria</taxon>
        <taxon>Rhodobacterales</taxon>
        <taxon>Roseobacteraceae</taxon>
        <taxon>Maritimibacter</taxon>
    </lineage>
</organism>
<gene>
    <name evidence="2" type="ORF">GQE99_18495</name>
</gene>
<evidence type="ECO:0000256" key="1">
    <source>
        <dbReference type="SAM" id="MobiDB-lite"/>
    </source>
</evidence>
<evidence type="ECO:0000313" key="2">
    <source>
        <dbReference type="EMBL" id="MZR15014.1"/>
    </source>
</evidence>
<feature type="region of interest" description="Disordered" evidence="1">
    <location>
        <begin position="100"/>
        <end position="125"/>
    </location>
</feature>
<dbReference type="AlphaFoldDB" id="A0A845MBB9"/>
<accession>A0A845MBB9</accession>
<protein>
    <submittedName>
        <fullName evidence="2">Uncharacterized protein</fullName>
    </submittedName>
</protein>
<keyword evidence="3" id="KW-1185">Reference proteome</keyword>
<comment type="caution">
    <text evidence="2">The sequence shown here is derived from an EMBL/GenBank/DDBJ whole genome shotgun (WGS) entry which is preliminary data.</text>
</comment>
<name>A0A845MBB9_9RHOB</name>
<sequence>MSWLARLAAGAPAPVYPVIGEGAQPRVERLFASAALERAQSPRAAALLLVSGNIPEAHREALDRVHDQVPRPRLGLHWEGDDGIEERLLDAWRTLCAGATGDADRLPDEPPNPWEGEGDFGQGGEGMMGGVPYGRPMAMTGEDVRDGLELDRYTARVGPFAPMLPPGLVLEVTLQGDVIVACDVLSPPYPQPEDADDPALCAARMLRLLGLPGPADRLIRGGAAHAIGARRAIPRGLGRLENAGDARMRFADALRGRNGGAADGIFDTLIGLEWSEAALALASVTPSALRQAALEVA</sequence>
<dbReference type="Proteomes" id="UP000467322">
    <property type="component" value="Unassembled WGS sequence"/>
</dbReference>
<dbReference type="EMBL" id="WTUX01000021">
    <property type="protein sequence ID" value="MZR15014.1"/>
    <property type="molecule type" value="Genomic_DNA"/>
</dbReference>
<proteinExistence type="predicted"/>
<reference evidence="2 3" key="1">
    <citation type="submission" date="2019-12" db="EMBL/GenBank/DDBJ databases">
        <title>Maritimibacter sp. nov. sp. isolated from sea sand.</title>
        <authorList>
            <person name="Kim J."/>
            <person name="Jeong S.E."/>
            <person name="Jung H.S."/>
            <person name="Jeon C.O."/>
        </authorList>
    </citation>
    <scope>NUCLEOTIDE SEQUENCE [LARGE SCALE GENOMIC DNA]</scope>
    <source>
        <strain evidence="2 3">DP07</strain>
    </source>
</reference>